<protein>
    <submittedName>
        <fullName evidence="1">Uncharacterized protein</fullName>
    </submittedName>
</protein>
<evidence type="ECO:0000313" key="2">
    <source>
        <dbReference type="Proteomes" id="UP000824533"/>
    </source>
</evidence>
<sequence>MFTTSKKGYPIICINGYRFNKQNMRGERTSWQCSTHHSRGCRAIVRPFFVLSRSGKKMINVDGYTFYSATGAGLRTRWRCSTHNNRGCTASILTIEEEIVKINNNHNH</sequence>
<organism evidence="1 2">
    <name type="scientific">Dendrolimus kikuchii</name>
    <dbReference type="NCBI Taxonomy" id="765133"/>
    <lineage>
        <taxon>Eukaryota</taxon>
        <taxon>Metazoa</taxon>
        <taxon>Ecdysozoa</taxon>
        <taxon>Arthropoda</taxon>
        <taxon>Hexapoda</taxon>
        <taxon>Insecta</taxon>
        <taxon>Pterygota</taxon>
        <taxon>Neoptera</taxon>
        <taxon>Endopterygota</taxon>
        <taxon>Lepidoptera</taxon>
        <taxon>Glossata</taxon>
        <taxon>Ditrysia</taxon>
        <taxon>Bombycoidea</taxon>
        <taxon>Lasiocampidae</taxon>
        <taxon>Dendrolimus</taxon>
    </lineage>
</organism>
<evidence type="ECO:0000313" key="1">
    <source>
        <dbReference type="EMBL" id="KAJ0177673.1"/>
    </source>
</evidence>
<reference evidence="1 2" key="1">
    <citation type="journal article" date="2021" name="Front. Genet.">
        <title>Chromosome-Level Genome Assembly Reveals Significant Gene Expansion in the Toll and IMD Signaling Pathways of Dendrolimus kikuchii.</title>
        <authorList>
            <person name="Zhou J."/>
            <person name="Wu P."/>
            <person name="Xiong Z."/>
            <person name="Liu N."/>
            <person name="Zhao N."/>
            <person name="Ji M."/>
            <person name="Qiu Y."/>
            <person name="Yang B."/>
        </authorList>
    </citation>
    <scope>NUCLEOTIDE SEQUENCE [LARGE SCALE GENOMIC DNA]</scope>
    <source>
        <strain evidence="1">Ann1</strain>
    </source>
</reference>
<comment type="caution">
    <text evidence="1">The sequence shown here is derived from an EMBL/GenBank/DDBJ whole genome shotgun (WGS) entry which is preliminary data.</text>
</comment>
<name>A0ACC1D267_9NEOP</name>
<accession>A0ACC1D267</accession>
<dbReference type="Proteomes" id="UP000824533">
    <property type="component" value="Linkage Group LG11"/>
</dbReference>
<proteinExistence type="predicted"/>
<keyword evidence="2" id="KW-1185">Reference proteome</keyword>
<dbReference type="EMBL" id="CM034397">
    <property type="protein sequence ID" value="KAJ0177673.1"/>
    <property type="molecule type" value="Genomic_DNA"/>
</dbReference>
<gene>
    <name evidence="1" type="ORF">K1T71_006546</name>
</gene>